<dbReference type="PROSITE" id="PS51473">
    <property type="entry name" value="GNK2"/>
    <property type="match status" value="2"/>
</dbReference>
<dbReference type="FunFam" id="3.30.200.20:FF:000039">
    <property type="entry name" value="receptor-like protein kinase FERONIA"/>
    <property type="match status" value="1"/>
</dbReference>
<name>A0A803LKU3_CHEQI</name>
<feature type="domain" description="Protein kinase" evidence="10">
    <location>
        <begin position="275"/>
        <end position="449"/>
    </location>
</feature>
<evidence type="ECO:0000259" key="11">
    <source>
        <dbReference type="PROSITE" id="PS51473"/>
    </source>
</evidence>
<dbReference type="PROSITE" id="PS50011">
    <property type="entry name" value="PROTEIN_KINASE_DOM"/>
    <property type="match status" value="1"/>
</dbReference>
<dbReference type="SMART" id="SM00219">
    <property type="entry name" value="TyrKc"/>
    <property type="match status" value="1"/>
</dbReference>
<dbReference type="GO" id="GO:0005524">
    <property type="term" value="F:ATP binding"/>
    <property type="evidence" value="ECO:0007669"/>
    <property type="project" value="UniProtKB-KW"/>
</dbReference>
<keyword evidence="4" id="KW-0677">Repeat</keyword>
<feature type="domain" description="Gnk2-homologous" evidence="11">
    <location>
        <begin position="141"/>
        <end position="245"/>
    </location>
</feature>
<evidence type="ECO:0000256" key="2">
    <source>
        <dbReference type="ARBA" id="ARBA00022679"/>
    </source>
</evidence>
<dbReference type="InterPro" id="IPR038408">
    <property type="entry name" value="GNK2_sf"/>
</dbReference>
<dbReference type="Proteomes" id="UP000596660">
    <property type="component" value="Unplaced"/>
</dbReference>
<dbReference type="Gene3D" id="3.30.200.20">
    <property type="entry name" value="Phosphorylase Kinase, domain 1"/>
    <property type="match status" value="1"/>
</dbReference>
<dbReference type="CDD" id="cd23509">
    <property type="entry name" value="Gnk2-like"/>
    <property type="match status" value="2"/>
</dbReference>
<dbReference type="PANTHER" id="PTHR27006:SF639">
    <property type="entry name" value="CYSTEINE-RICH RECEPTOR-LIKE PROTEIN KINASE 11"/>
    <property type="match status" value="1"/>
</dbReference>
<dbReference type="InterPro" id="IPR002902">
    <property type="entry name" value="GNK2"/>
</dbReference>
<dbReference type="EnsemblPlants" id="AUR62014590-RA">
    <property type="protein sequence ID" value="AUR62014590-RA:cds"/>
    <property type="gene ID" value="AUR62014590"/>
</dbReference>
<protein>
    <submittedName>
        <fullName evidence="12">Uncharacterized protein</fullName>
    </submittedName>
</protein>
<dbReference type="Pfam" id="PF07714">
    <property type="entry name" value="PK_Tyr_Ser-Thr"/>
    <property type="match status" value="1"/>
</dbReference>
<keyword evidence="7" id="KW-0067">ATP-binding</keyword>
<evidence type="ECO:0000259" key="10">
    <source>
        <dbReference type="PROSITE" id="PS50011"/>
    </source>
</evidence>
<evidence type="ECO:0000256" key="9">
    <source>
        <dbReference type="SAM" id="SignalP"/>
    </source>
</evidence>
<dbReference type="GO" id="GO:0004713">
    <property type="term" value="F:protein tyrosine kinase activity"/>
    <property type="evidence" value="ECO:0007669"/>
    <property type="project" value="InterPro"/>
</dbReference>
<dbReference type="InterPro" id="IPR001245">
    <property type="entry name" value="Ser-Thr/Tyr_kinase_cat_dom"/>
</dbReference>
<proteinExistence type="predicted"/>
<evidence type="ECO:0000256" key="3">
    <source>
        <dbReference type="ARBA" id="ARBA00022729"/>
    </source>
</evidence>
<keyword evidence="13" id="KW-1185">Reference proteome</keyword>
<dbReference type="InterPro" id="IPR011009">
    <property type="entry name" value="Kinase-like_dom_sf"/>
</dbReference>
<keyword evidence="2" id="KW-0808">Transferase</keyword>
<dbReference type="AlphaFoldDB" id="A0A803LKU3"/>
<keyword evidence="3 9" id="KW-0732">Signal</keyword>
<dbReference type="PANTHER" id="PTHR27006">
    <property type="entry name" value="PROMASTIGOTE SURFACE ANTIGEN PROTEIN PSA"/>
    <property type="match status" value="1"/>
</dbReference>
<dbReference type="Pfam" id="PF01657">
    <property type="entry name" value="Stress-antifung"/>
    <property type="match status" value="2"/>
</dbReference>
<accession>A0A803LKU3</accession>
<evidence type="ECO:0000256" key="1">
    <source>
        <dbReference type="ARBA" id="ARBA00022527"/>
    </source>
</evidence>
<evidence type="ECO:0000256" key="8">
    <source>
        <dbReference type="ARBA" id="ARBA00023180"/>
    </source>
</evidence>
<keyword evidence="1" id="KW-0723">Serine/threonine-protein kinase</keyword>
<sequence length="449" mass="49478">MDQTKIVLHLLSGTFLFLCLSDLLLQAVTAEDQVTYLGSYCGGDQQYDQESEYANNVDLLLSNLTSRASTNKFYNVSSGETPNQVYGLFLCSSYTTDQVCQDCITLAQGEIRQQCPSSVASIVWYIECMLRYANHSIFAINDESVHRYMESGQAKYSQYNQDLTDTFISLFSTATTGNSSLASSTTVYLTKDLTMTCFVECTPDLSPSYCSNCLNSALSKLTTPGTQSGGLLQPSCRLMYAFNDAGSLSPGIEEIESMENLHFELDTIKAATDDFSPANKLGQGGFGIVYMGKLADQQAVAINRLSNASGQGIKEFKTEACLAAKIQHKNLVKLFGFCLERDEMLLVYEFAWRLWDEGNSLKLLESALGNVSAKAEAERCIQVGLLCIQEEPDKRPSIASVLLMLNTQPITIPSPVRPPAFPYRLGKKAAPRESYSIQAECEITELNPR</sequence>
<feature type="chain" id="PRO_5030537634" evidence="9">
    <location>
        <begin position="31"/>
        <end position="449"/>
    </location>
</feature>
<feature type="signal peptide" evidence="9">
    <location>
        <begin position="1"/>
        <end position="30"/>
    </location>
</feature>
<keyword evidence="8" id="KW-0325">Glycoprotein</keyword>
<dbReference type="SUPFAM" id="SSF56112">
    <property type="entry name" value="Protein kinase-like (PK-like)"/>
    <property type="match status" value="1"/>
</dbReference>
<evidence type="ECO:0000256" key="6">
    <source>
        <dbReference type="ARBA" id="ARBA00022777"/>
    </source>
</evidence>
<reference evidence="12" key="2">
    <citation type="submission" date="2021-03" db="UniProtKB">
        <authorList>
            <consortium name="EnsemblPlants"/>
        </authorList>
    </citation>
    <scope>IDENTIFICATION</scope>
</reference>
<evidence type="ECO:0000313" key="13">
    <source>
        <dbReference type="Proteomes" id="UP000596660"/>
    </source>
</evidence>
<feature type="domain" description="Gnk2-homologous" evidence="11">
    <location>
        <begin position="35"/>
        <end position="137"/>
    </location>
</feature>
<dbReference type="InterPro" id="IPR020635">
    <property type="entry name" value="Tyr_kinase_cat_dom"/>
</dbReference>
<evidence type="ECO:0000256" key="7">
    <source>
        <dbReference type="ARBA" id="ARBA00022840"/>
    </source>
</evidence>
<organism evidence="12 13">
    <name type="scientific">Chenopodium quinoa</name>
    <name type="common">Quinoa</name>
    <dbReference type="NCBI Taxonomy" id="63459"/>
    <lineage>
        <taxon>Eukaryota</taxon>
        <taxon>Viridiplantae</taxon>
        <taxon>Streptophyta</taxon>
        <taxon>Embryophyta</taxon>
        <taxon>Tracheophyta</taxon>
        <taxon>Spermatophyta</taxon>
        <taxon>Magnoliopsida</taxon>
        <taxon>eudicotyledons</taxon>
        <taxon>Gunneridae</taxon>
        <taxon>Pentapetalae</taxon>
        <taxon>Caryophyllales</taxon>
        <taxon>Chenopodiaceae</taxon>
        <taxon>Chenopodioideae</taxon>
        <taxon>Atripliceae</taxon>
        <taxon>Chenopodium</taxon>
    </lineage>
</organism>
<evidence type="ECO:0000256" key="4">
    <source>
        <dbReference type="ARBA" id="ARBA00022737"/>
    </source>
</evidence>
<dbReference type="OMA" id="NSNDACY"/>
<dbReference type="Gramene" id="AUR62014590-RA">
    <property type="protein sequence ID" value="AUR62014590-RA:cds"/>
    <property type="gene ID" value="AUR62014590"/>
</dbReference>
<dbReference type="Gene3D" id="3.30.430.20">
    <property type="entry name" value="Gnk2 domain, C-X8-C-X2-C motif"/>
    <property type="match status" value="2"/>
</dbReference>
<reference evidence="12" key="1">
    <citation type="journal article" date="2017" name="Nature">
        <title>The genome of Chenopodium quinoa.</title>
        <authorList>
            <person name="Jarvis D.E."/>
            <person name="Ho Y.S."/>
            <person name="Lightfoot D.J."/>
            <person name="Schmoeckel S.M."/>
            <person name="Li B."/>
            <person name="Borm T.J.A."/>
            <person name="Ohyanagi H."/>
            <person name="Mineta K."/>
            <person name="Michell C.T."/>
            <person name="Saber N."/>
            <person name="Kharbatia N.M."/>
            <person name="Rupper R.R."/>
            <person name="Sharp A.R."/>
            <person name="Dally N."/>
            <person name="Boughton B.A."/>
            <person name="Woo Y.H."/>
            <person name="Gao G."/>
            <person name="Schijlen E.G.W.M."/>
            <person name="Guo X."/>
            <person name="Momin A.A."/>
            <person name="Negrao S."/>
            <person name="Al-Babili S."/>
            <person name="Gehring C."/>
            <person name="Roessner U."/>
            <person name="Jung C."/>
            <person name="Murphy K."/>
            <person name="Arold S.T."/>
            <person name="Gojobori T."/>
            <person name="van der Linden C.G."/>
            <person name="van Loo E.N."/>
            <person name="Jellen E.N."/>
            <person name="Maughan P.J."/>
            <person name="Tester M."/>
        </authorList>
    </citation>
    <scope>NUCLEOTIDE SEQUENCE [LARGE SCALE GENOMIC DNA]</scope>
    <source>
        <strain evidence="12">cv. PI 614886</strain>
    </source>
</reference>
<evidence type="ECO:0000256" key="5">
    <source>
        <dbReference type="ARBA" id="ARBA00022741"/>
    </source>
</evidence>
<dbReference type="FunFam" id="3.30.430.20:FF:000009">
    <property type="entry name" value="Cysteine-rich receptor-like protein kinase 28"/>
    <property type="match status" value="1"/>
</dbReference>
<keyword evidence="6" id="KW-0418">Kinase</keyword>
<dbReference type="InterPro" id="IPR000719">
    <property type="entry name" value="Prot_kinase_dom"/>
</dbReference>
<evidence type="ECO:0000313" key="12">
    <source>
        <dbReference type="EnsemblPlants" id="AUR62014590-RA:cds"/>
    </source>
</evidence>
<keyword evidence="5" id="KW-0547">Nucleotide-binding</keyword>
<dbReference type="GO" id="GO:0004674">
    <property type="term" value="F:protein serine/threonine kinase activity"/>
    <property type="evidence" value="ECO:0007669"/>
    <property type="project" value="UniProtKB-KW"/>
</dbReference>